<evidence type="ECO:0000256" key="11">
    <source>
        <dbReference type="SAM" id="MobiDB-lite"/>
    </source>
</evidence>
<keyword evidence="13" id="KW-1185">Reference proteome</keyword>
<evidence type="ECO:0000256" key="3">
    <source>
        <dbReference type="ARBA" id="ARBA00020078"/>
    </source>
</evidence>
<keyword evidence="5" id="KW-0800">Toxin</keyword>
<evidence type="ECO:0000256" key="5">
    <source>
        <dbReference type="ARBA" id="ARBA00022656"/>
    </source>
</evidence>
<dbReference type="InterPro" id="IPR000663">
    <property type="entry name" value="Natr_peptide"/>
</dbReference>
<dbReference type="GO" id="GO:0005737">
    <property type="term" value="C:cytoplasm"/>
    <property type="evidence" value="ECO:0007669"/>
    <property type="project" value="TreeGrafter"/>
</dbReference>
<evidence type="ECO:0000313" key="14">
    <source>
        <dbReference type="RefSeq" id="XP_007420132.1"/>
    </source>
</evidence>
<keyword evidence="7 10" id="KW-0838">Vasoactive</keyword>
<organism evidence="13 14">
    <name type="scientific">Python bivittatus</name>
    <name type="common">Burmese python</name>
    <name type="synonym">Python molurus bivittatus</name>
    <dbReference type="NCBI Taxonomy" id="176946"/>
    <lineage>
        <taxon>Eukaryota</taxon>
        <taxon>Metazoa</taxon>
        <taxon>Chordata</taxon>
        <taxon>Craniata</taxon>
        <taxon>Vertebrata</taxon>
        <taxon>Euteleostomi</taxon>
        <taxon>Lepidosauria</taxon>
        <taxon>Squamata</taxon>
        <taxon>Bifurcata</taxon>
        <taxon>Unidentata</taxon>
        <taxon>Episquamata</taxon>
        <taxon>Toxicofera</taxon>
        <taxon>Serpentes</taxon>
        <taxon>Henophidia</taxon>
        <taxon>Pythonidae</taxon>
        <taxon>Python</taxon>
    </lineage>
</organism>
<feature type="region of interest" description="Disordered" evidence="11">
    <location>
        <begin position="53"/>
        <end position="97"/>
    </location>
</feature>
<dbReference type="GO" id="GO:0051427">
    <property type="term" value="F:hormone receptor binding"/>
    <property type="evidence" value="ECO:0007669"/>
    <property type="project" value="TreeGrafter"/>
</dbReference>
<dbReference type="GO" id="GO:0007168">
    <property type="term" value="P:receptor guanylyl cyclase signaling pathway"/>
    <property type="evidence" value="ECO:0007669"/>
    <property type="project" value="TreeGrafter"/>
</dbReference>
<dbReference type="GO" id="GO:0005615">
    <property type="term" value="C:extracellular space"/>
    <property type="evidence" value="ECO:0007669"/>
    <property type="project" value="TreeGrafter"/>
</dbReference>
<dbReference type="OMA" id="LCQHTLV"/>
<accession>A0A9F2NG66</accession>
<evidence type="ECO:0000256" key="8">
    <source>
        <dbReference type="ARBA" id="ARBA00022924"/>
    </source>
</evidence>
<keyword evidence="4" id="KW-0964">Secreted</keyword>
<keyword evidence="6" id="KW-0372">Hormone</keyword>
<evidence type="ECO:0000256" key="1">
    <source>
        <dbReference type="ARBA" id="ARBA00004613"/>
    </source>
</evidence>
<dbReference type="GO" id="GO:0090729">
    <property type="term" value="F:toxin activity"/>
    <property type="evidence" value="ECO:0007669"/>
    <property type="project" value="UniProtKB-KW"/>
</dbReference>
<dbReference type="GeneID" id="103051307"/>
<dbReference type="InterPro" id="IPR002407">
    <property type="entry name" value="Natriuretic_peptide_atrial"/>
</dbReference>
<dbReference type="GO" id="GO:0005179">
    <property type="term" value="F:hormone activity"/>
    <property type="evidence" value="ECO:0007669"/>
    <property type="project" value="UniProtKB-KW"/>
</dbReference>
<dbReference type="SMART" id="SM00183">
    <property type="entry name" value="NAT_PEP"/>
    <property type="match status" value="1"/>
</dbReference>
<evidence type="ECO:0000256" key="4">
    <source>
        <dbReference type="ARBA" id="ARBA00022525"/>
    </source>
</evidence>
<protein>
    <recommendedName>
        <fullName evidence="3">Natriuretic peptides A</fullName>
    </recommendedName>
</protein>
<dbReference type="PANTHER" id="PTHR14066:SF2">
    <property type="entry name" value="NATRIURETIC PEPTIDES A"/>
    <property type="match status" value="1"/>
</dbReference>
<evidence type="ECO:0000256" key="7">
    <source>
        <dbReference type="ARBA" id="ARBA00022858"/>
    </source>
</evidence>
<dbReference type="GO" id="GO:0097746">
    <property type="term" value="P:blood vessel diameter maintenance"/>
    <property type="evidence" value="ECO:0007669"/>
    <property type="project" value="UniProtKB-KW"/>
</dbReference>
<comment type="similarity">
    <text evidence="2 10">Belongs to the natriuretic peptide family.</text>
</comment>
<evidence type="ECO:0000256" key="9">
    <source>
        <dbReference type="ARBA" id="ARBA00023157"/>
    </source>
</evidence>
<evidence type="ECO:0000256" key="10">
    <source>
        <dbReference type="RuleBase" id="RU003686"/>
    </source>
</evidence>
<comment type="subcellular location">
    <subcellularLocation>
        <location evidence="1 10">Secreted</location>
    </subcellularLocation>
</comment>
<evidence type="ECO:0000256" key="6">
    <source>
        <dbReference type="ARBA" id="ARBA00022702"/>
    </source>
</evidence>
<dbReference type="PROSITE" id="PS00263">
    <property type="entry name" value="NATRIURETIC_PEPTIDE"/>
    <property type="match status" value="1"/>
</dbReference>
<dbReference type="PRINTS" id="PR00711">
    <property type="entry name" value="ANATPEPTIDE"/>
</dbReference>
<proteinExistence type="inferred from homology"/>
<dbReference type="GO" id="GO:0007218">
    <property type="term" value="P:neuropeptide signaling pathway"/>
    <property type="evidence" value="ECO:0007669"/>
    <property type="project" value="TreeGrafter"/>
</dbReference>
<reference evidence="14" key="1">
    <citation type="submission" date="2025-08" db="UniProtKB">
        <authorList>
            <consortium name="RefSeq"/>
        </authorList>
    </citation>
    <scope>IDENTIFICATION</scope>
    <source>
        <tissue evidence="14">Liver</tissue>
    </source>
</reference>
<dbReference type="OrthoDB" id="8865096at2759"/>
<feature type="chain" id="PRO_5039885828" description="Natriuretic peptides A" evidence="12">
    <location>
        <begin position="29"/>
        <end position="146"/>
    </location>
</feature>
<keyword evidence="9" id="KW-1015">Disulfide bond</keyword>
<feature type="signal peptide" evidence="12">
    <location>
        <begin position="1"/>
        <end position="28"/>
    </location>
</feature>
<dbReference type="Pfam" id="PF00212">
    <property type="entry name" value="ANP"/>
    <property type="match status" value="1"/>
</dbReference>
<dbReference type="InterPro" id="IPR030480">
    <property type="entry name" value="Natr_peptide_CS"/>
</dbReference>
<dbReference type="GO" id="GO:0019934">
    <property type="term" value="P:cGMP-mediated signaling"/>
    <property type="evidence" value="ECO:0007669"/>
    <property type="project" value="TreeGrafter"/>
</dbReference>
<dbReference type="InterPro" id="IPR050787">
    <property type="entry name" value="Natriuretic_peptide"/>
</dbReference>
<feature type="compositionally biased region" description="Acidic residues" evidence="11">
    <location>
        <begin position="59"/>
        <end position="70"/>
    </location>
</feature>
<gene>
    <name evidence="14" type="primary">LOC103051307</name>
</gene>
<evidence type="ECO:0000256" key="12">
    <source>
        <dbReference type="SAM" id="SignalP"/>
    </source>
</evidence>
<evidence type="ECO:0000313" key="13">
    <source>
        <dbReference type="Proteomes" id="UP000695026"/>
    </source>
</evidence>
<dbReference type="KEGG" id="pbi:103051307"/>
<evidence type="ECO:0000256" key="2">
    <source>
        <dbReference type="ARBA" id="ARBA00009041"/>
    </source>
</evidence>
<dbReference type="GO" id="GO:0003085">
    <property type="term" value="P:negative regulation of systemic arterial blood pressure"/>
    <property type="evidence" value="ECO:0007669"/>
    <property type="project" value="TreeGrafter"/>
</dbReference>
<keyword evidence="12" id="KW-0732">Signal</keyword>
<dbReference type="GO" id="GO:0006182">
    <property type="term" value="P:cGMP biosynthetic process"/>
    <property type="evidence" value="ECO:0007669"/>
    <property type="project" value="TreeGrafter"/>
</dbReference>
<dbReference type="RefSeq" id="XP_007420132.1">
    <property type="nucleotide sequence ID" value="XM_007420070.2"/>
</dbReference>
<dbReference type="AlphaFoldDB" id="A0A9F2NG66"/>
<name>A0A9F2NG66_PYTBI</name>
<dbReference type="PANTHER" id="PTHR14066">
    <property type="entry name" value="ATRIAL NATRIURETIC FACTOR PRECURSOR"/>
    <property type="match status" value="1"/>
</dbReference>
<sequence>MPEKTMGSKIPFLLSLLFTAHLQGASEAQPIPRAELADFKDLLERFENKLELAEREGLEQDQNEANDEPAGDAAQPLSSWDGEYPRPQSEGSNARLNWQYPEKAPAAVRNKLGGLFSGPRRLSSCFGQRLDRIGAVSGLGCKRSHY</sequence>
<dbReference type="PRINTS" id="PR00710">
    <property type="entry name" value="NATPEPTIDES"/>
</dbReference>
<keyword evidence="8" id="KW-0382">Hypotensive agent</keyword>
<dbReference type="Proteomes" id="UP000695026">
    <property type="component" value="Unplaced"/>
</dbReference>